<proteinExistence type="predicted"/>
<evidence type="ECO:0000259" key="2">
    <source>
        <dbReference type="Pfam" id="PF01636"/>
    </source>
</evidence>
<dbReference type="InterPro" id="IPR011009">
    <property type="entry name" value="Kinase-like_dom_sf"/>
</dbReference>
<dbReference type="EMBL" id="DYUK01000016">
    <property type="protein sequence ID" value="HJG78877.1"/>
    <property type="molecule type" value="Genomic_DNA"/>
</dbReference>
<organism evidence="3 4">
    <name type="scientific">Brevibacterium senegalense</name>
    <dbReference type="NCBI Taxonomy" id="1033736"/>
    <lineage>
        <taxon>Bacteria</taxon>
        <taxon>Bacillati</taxon>
        <taxon>Actinomycetota</taxon>
        <taxon>Actinomycetes</taxon>
        <taxon>Micrococcales</taxon>
        <taxon>Brevibacteriaceae</taxon>
        <taxon>Brevibacterium</taxon>
    </lineage>
</organism>
<accession>A0A921MB81</accession>
<evidence type="ECO:0000256" key="1">
    <source>
        <dbReference type="SAM" id="MobiDB-lite"/>
    </source>
</evidence>
<feature type="compositionally biased region" description="Acidic residues" evidence="1">
    <location>
        <begin position="320"/>
        <end position="329"/>
    </location>
</feature>
<reference evidence="3" key="1">
    <citation type="journal article" date="2021" name="PeerJ">
        <title>Extensive microbial diversity within the chicken gut microbiome revealed by metagenomics and culture.</title>
        <authorList>
            <person name="Gilroy R."/>
            <person name="Ravi A."/>
            <person name="Getino M."/>
            <person name="Pursley I."/>
            <person name="Horton D.L."/>
            <person name="Alikhan N.F."/>
            <person name="Baker D."/>
            <person name="Gharbi K."/>
            <person name="Hall N."/>
            <person name="Watson M."/>
            <person name="Adriaenssens E.M."/>
            <person name="Foster-Nyarko E."/>
            <person name="Jarju S."/>
            <person name="Secka A."/>
            <person name="Antonio M."/>
            <person name="Oren A."/>
            <person name="Chaudhuri R.R."/>
            <person name="La Ragione R."/>
            <person name="Hildebrand F."/>
            <person name="Pallen M.J."/>
        </authorList>
    </citation>
    <scope>NUCLEOTIDE SEQUENCE</scope>
    <source>
        <strain evidence="3">ChiGjej5B5-7349</strain>
    </source>
</reference>
<gene>
    <name evidence="3" type="ORF">K8V08_00510</name>
</gene>
<feature type="compositionally biased region" description="Acidic residues" evidence="1">
    <location>
        <begin position="303"/>
        <end position="312"/>
    </location>
</feature>
<dbReference type="SUPFAM" id="SSF56112">
    <property type="entry name" value="Protein kinase-like (PK-like)"/>
    <property type="match status" value="1"/>
</dbReference>
<dbReference type="InterPro" id="IPR002575">
    <property type="entry name" value="Aminoglycoside_PTrfase"/>
</dbReference>
<feature type="domain" description="Aminoglycoside phosphotransferase" evidence="2">
    <location>
        <begin position="30"/>
        <end position="256"/>
    </location>
</feature>
<dbReference type="Gene3D" id="3.90.1200.10">
    <property type="match status" value="1"/>
</dbReference>
<comment type="caution">
    <text evidence="3">The sequence shown here is derived from an EMBL/GenBank/DDBJ whole genome shotgun (WGS) entry which is preliminary data.</text>
</comment>
<dbReference type="Proteomes" id="UP000784435">
    <property type="component" value="Unassembled WGS sequence"/>
</dbReference>
<feature type="compositionally biased region" description="Basic and acidic residues" evidence="1">
    <location>
        <begin position="379"/>
        <end position="402"/>
    </location>
</feature>
<name>A0A921MB81_9MICO</name>
<reference evidence="3" key="2">
    <citation type="submission" date="2021-09" db="EMBL/GenBank/DDBJ databases">
        <authorList>
            <person name="Gilroy R."/>
        </authorList>
    </citation>
    <scope>NUCLEOTIDE SEQUENCE</scope>
    <source>
        <strain evidence="3">ChiGjej5B5-7349</strain>
    </source>
</reference>
<protein>
    <submittedName>
        <fullName evidence="3">Phosphotransferase</fullName>
    </submittedName>
</protein>
<sequence length="402" mass="42488">MDTAGMRITAVAATMLDDFEPSSWTRLPDSDTDRILMTDGDRSLVVTLAAHDRAAAAHAEHIAANTLAPLLPADAPTIPRILAARTVDGEAVGRDTDVTLTIADPMPGVPLSTAMFEQHPALVESLARTVALLHSADPGPIADAGLTVEESAETRDRLLADLDSAAATGRVPALLLSRWEAALEEVTAWRFLPVPIHASLGPDALWTIDGDVVAVSDLARLRVGDPAADLAAVSSMLTPEDFERFFRSYRAHRDPDDPGLRRRVGFHAEITVLEWLLAAVAAQDDAAIDDAADLLQALAEVTGDAEDTGDADVTDRDESGEPADPDESQESAAESAAPGSDDAEAARTTPSTRTAADPDPDAFRPSARIEAGVDEDGISTERLDTSELHALDPREGDEPDRG</sequence>
<evidence type="ECO:0000313" key="3">
    <source>
        <dbReference type="EMBL" id="HJG78877.1"/>
    </source>
</evidence>
<feature type="region of interest" description="Disordered" evidence="1">
    <location>
        <begin position="303"/>
        <end position="402"/>
    </location>
</feature>
<evidence type="ECO:0000313" key="4">
    <source>
        <dbReference type="Proteomes" id="UP000784435"/>
    </source>
</evidence>
<dbReference type="AlphaFoldDB" id="A0A921MB81"/>
<dbReference type="Pfam" id="PF01636">
    <property type="entry name" value="APH"/>
    <property type="match status" value="1"/>
</dbReference>
<feature type="compositionally biased region" description="Low complexity" evidence="1">
    <location>
        <begin position="330"/>
        <end position="368"/>
    </location>
</feature>